<dbReference type="Proteomes" id="UP000663855">
    <property type="component" value="Unassembled WGS sequence"/>
</dbReference>
<dbReference type="OrthoDB" id="10002550at2759"/>
<dbReference type="EMBL" id="CAJOBJ010000643">
    <property type="protein sequence ID" value="CAF3835527.1"/>
    <property type="molecule type" value="Genomic_DNA"/>
</dbReference>
<dbReference type="Proteomes" id="UP000663834">
    <property type="component" value="Unassembled WGS sequence"/>
</dbReference>
<comment type="caution">
    <text evidence="1">The sequence shown here is derived from an EMBL/GenBank/DDBJ whole genome shotgun (WGS) entry which is preliminary data.</text>
</comment>
<dbReference type="EMBL" id="CAJOBH010000914">
    <property type="protein sequence ID" value="CAF3825029.1"/>
    <property type="molecule type" value="Genomic_DNA"/>
</dbReference>
<accession>A0A815ZIL4</accession>
<organism evidence="1 5">
    <name type="scientific">Rotaria magnacalcarata</name>
    <dbReference type="NCBI Taxonomy" id="392030"/>
    <lineage>
        <taxon>Eukaryota</taxon>
        <taxon>Metazoa</taxon>
        <taxon>Spiralia</taxon>
        <taxon>Gnathifera</taxon>
        <taxon>Rotifera</taxon>
        <taxon>Eurotatoria</taxon>
        <taxon>Bdelloidea</taxon>
        <taxon>Philodinida</taxon>
        <taxon>Philodinidae</taxon>
        <taxon>Rotaria</taxon>
    </lineage>
</organism>
<proteinExistence type="predicted"/>
<evidence type="ECO:0000313" key="1">
    <source>
        <dbReference type="EMBL" id="CAF1583286.1"/>
    </source>
</evidence>
<reference evidence="1" key="1">
    <citation type="submission" date="2021-02" db="EMBL/GenBank/DDBJ databases">
        <authorList>
            <person name="Nowell W R."/>
        </authorList>
    </citation>
    <scope>NUCLEOTIDE SEQUENCE</scope>
</reference>
<gene>
    <name evidence="3" type="ORF">BYL167_LOCUS4351</name>
    <name evidence="1" type="ORF">CJN711_LOCUS33216</name>
    <name evidence="4" type="ORF">GIL414_LOCUS3066</name>
    <name evidence="2" type="ORF">KQP761_LOCUS32832</name>
</gene>
<sequence>MTSIDQYESLKSNGTWQDRLTYVVSLSDKNEIENHLKRSASTSYDDLQMLIFLSWLTNNDRNLLEIFKSPSFPTRQRAIACQRWLLLQKDEKQILDFLVTFTNDKTIPRYLKQKRVKKLCHIDVLRKSPSFFYDAAFHLIDSNNYSRYNFAAYLLPFCKTDQIIDLLSRWSIKGFAQIDRSTTLRSRLIVLQPSIVIQLMKADLDALKVHSEKFADYFQGKTTLMNSLSKKVPKEVVCFAVEYLNQLQPSIPSIPAIIAAHLSYFTEDKKDVLRDITSRRYRYQEIKSLSLPRSFSIENHVRLFLALYNTCKWSSNNTVQIFRLMLKSKKEKISISRLQKERKWLIDNIIEKHIGKELFLKKLLEEGRKADLDLFEKYPEITTPLSIHLLAQHESNNIVTDSTRLEFIRYQSMTPNLYDKFLLLMKNTGSDVYQRRKNYVLFFQCALLTNQQFLKTVIQFIAKRFANEQLIVIEYFLNYLTSAQAQLHFQILPDNLESIETIISIAMNHLQKSYSIRNAIPTYASNLLRCVEYYRNQEAKKIIQEFALKIMKKYCSGDDFTFNVLDIPESYTETWRQIADFLISDIYPALISGSKFSTLDNSLDMLKTKVSYLPQIDSFINSFFTKTLLESEKIQSELKIGNLHAMIDLFLKNRSTRFERANHLINKIDKVFFMHKTVQRIAVCSQQHRQLIDTLLQDDKCLTLEKLLKESNKFLKNSVHEIRYYKVPGLDTDILNSSLHRLTGKQQEHITNIILNDYLVDEAVSKFSKLKLLRIFRRLTRTYNKTLEWFHAKFYSSSTVEEIEENPGPRTRYFVPKTFDKVIVCLPGTFDLDEESLLKQFHLLKTKLNASNAMFVADTMLSISRRINEELFLKSYLELLRDEQLPKLGITAYKEVLRLLILYSSDPTLVETDIKPLWDSHPHQDLRACLILILLHFVGNHNNSDDIDKAIWQILEQAAEDDYLIIVQSLFAFHQEHRRRRLPRSKRGTSCWPLTRWKNLSNPLYEEFVNRIQLKVLDHPTSLNARSWAWENMEYEHCDINEVFDKAQKLCIQFDETGNKLWEQAFNKIILLYRENKISSINKLIDFIKKVASLREDIDLQENAIDCRHDLPAYRRLDTILGILINSLESFNNEKQLALRAFAPIIIQLDKTLASYAGEILMKTAQNKEDMENQIKFLQENLPENFFEDLLMDLSDLLRYESTDYFISKMDIDEKLAFAEWFINEKNRPLFVYDFLTEYVFNHKDVNRQQCQQIIRSWRQSENLRLKQKSMSYCVPWDKNTPIDDKDNDSFMFDYDIFA</sequence>
<evidence type="ECO:0000313" key="5">
    <source>
        <dbReference type="Proteomes" id="UP000663855"/>
    </source>
</evidence>
<dbReference type="EMBL" id="CAJNOW010018378">
    <property type="protein sequence ID" value="CAF1664720.1"/>
    <property type="molecule type" value="Genomic_DNA"/>
</dbReference>
<evidence type="ECO:0000313" key="4">
    <source>
        <dbReference type="EMBL" id="CAF3835527.1"/>
    </source>
</evidence>
<name>A0A815ZIL4_9BILA</name>
<dbReference type="Proteomes" id="UP000681720">
    <property type="component" value="Unassembled WGS sequence"/>
</dbReference>
<protein>
    <submittedName>
        <fullName evidence="1">Uncharacterized protein</fullName>
    </submittedName>
</protein>
<dbReference type="EMBL" id="CAJNOV010016030">
    <property type="protein sequence ID" value="CAF1583286.1"/>
    <property type="molecule type" value="Genomic_DNA"/>
</dbReference>
<dbReference type="Proteomes" id="UP000681967">
    <property type="component" value="Unassembled WGS sequence"/>
</dbReference>
<evidence type="ECO:0000313" key="3">
    <source>
        <dbReference type="EMBL" id="CAF3825029.1"/>
    </source>
</evidence>
<evidence type="ECO:0000313" key="2">
    <source>
        <dbReference type="EMBL" id="CAF1664720.1"/>
    </source>
</evidence>